<feature type="domain" description="Cytochrome b/b6 N-terminal region profile" evidence="8">
    <location>
        <begin position="25"/>
        <end position="211"/>
    </location>
</feature>
<evidence type="ECO:0000256" key="7">
    <source>
        <dbReference type="SAM" id="Phobius"/>
    </source>
</evidence>
<keyword evidence="7" id="KW-1133">Transmembrane helix</keyword>
<dbReference type="EC" id="7.1.1.8" evidence="2"/>
<feature type="region of interest" description="Disordered" evidence="6">
    <location>
        <begin position="1"/>
        <end position="20"/>
    </location>
</feature>
<dbReference type="InterPro" id="IPR027387">
    <property type="entry name" value="Cytb/b6-like_sf"/>
</dbReference>
<evidence type="ECO:0000313" key="10">
    <source>
        <dbReference type="EMBL" id="MDQ0178853.1"/>
    </source>
</evidence>
<protein>
    <recommendedName>
        <fullName evidence="3">Cytochrome bc1 complex cytochrome b subunit</fullName>
        <ecNumber evidence="2">7.1.1.8</ecNumber>
    </recommendedName>
    <alternativeName>
        <fullName evidence="5">Cytochrome bc1 reductase complex subunit QcrB</fullName>
    </alternativeName>
</protein>
<dbReference type="SUPFAM" id="SSF81342">
    <property type="entry name" value="Transmembrane di-heme cytochromes"/>
    <property type="match status" value="1"/>
</dbReference>
<dbReference type="GO" id="GO:0022904">
    <property type="term" value="P:respiratory electron transport chain"/>
    <property type="evidence" value="ECO:0007669"/>
    <property type="project" value="InterPro"/>
</dbReference>
<name>A0AAW8DGY4_9MICC</name>
<comment type="catalytic activity">
    <reaction evidence="4">
        <text>a quinol + 2 Fe(III)-[cytochrome c](out) = a quinone + 2 Fe(II)-[cytochrome c](out) + 2 H(+)(out)</text>
        <dbReference type="Rhea" id="RHEA:11484"/>
        <dbReference type="Rhea" id="RHEA-COMP:10350"/>
        <dbReference type="Rhea" id="RHEA-COMP:14399"/>
        <dbReference type="ChEBI" id="CHEBI:15378"/>
        <dbReference type="ChEBI" id="CHEBI:24646"/>
        <dbReference type="ChEBI" id="CHEBI:29033"/>
        <dbReference type="ChEBI" id="CHEBI:29034"/>
        <dbReference type="ChEBI" id="CHEBI:132124"/>
        <dbReference type="EC" id="7.1.1.8"/>
    </reaction>
</comment>
<dbReference type="GO" id="GO:0016491">
    <property type="term" value="F:oxidoreductase activity"/>
    <property type="evidence" value="ECO:0007669"/>
    <property type="project" value="InterPro"/>
</dbReference>
<gene>
    <name evidence="9" type="ORF">J2S90_001440</name>
    <name evidence="10" type="ORF">J2S93_000260</name>
</gene>
<evidence type="ECO:0000313" key="11">
    <source>
        <dbReference type="Proteomes" id="UP001230951"/>
    </source>
</evidence>
<evidence type="ECO:0000256" key="6">
    <source>
        <dbReference type="SAM" id="MobiDB-lite"/>
    </source>
</evidence>
<comment type="caution">
    <text evidence="9">The sequence shown here is derived from an EMBL/GenBank/DDBJ whole genome shotgun (WGS) entry which is preliminary data.</text>
</comment>
<keyword evidence="7" id="KW-0472">Membrane</keyword>
<accession>A0AAW8DGY4</accession>
<evidence type="ECO:0000259" key="8">
    <source>
        <dbReference type="PROSITE" id="PS51002"/>
    </source>
</evidence>
<dbReference type="RefSeq" id="WP_306960178.1">
    <property type="nucleotide sequence ID" value="NZ_JAUSRG010000002.1"/>
</dbReference>
<dbReference type="PANTHER" id="PTHR19271">
    <property type="entry name" value="CYTOCHROME B"/>
    <property type="match status" value="1"/>
</dbReference>
<feature type="transmembrane region" description="Helical" evidence="7">
    <location>
        <begin position="93"/>
        <end position="110"/>
    </location>
</feature>
<evidence type="ECO:0000313" key="12">
    <source>
        <dbReference type="Proteomes" id="UP001242995"/>
    </source>
</evidence>
<dbReference type="InterPro" id="IPR005797">
    <property type="entry name" value="Cyt_b/b6_N"/>
</dbReference>
<keyword evidence="11" id="KW-1185">Reference proteome</keyword>
<dbReference type="InterPro" id="IPR016174">
    <property type="entry name" value="Di-haem_cyt_TM"/>
</dbReference>
<dbReference type="Proteomes" id="UP001242995">
    <property type="component" value="Unassembled WGS sequence"/>
</dbReference>
<evidence type="ECO:0000256" key="5">
    <source>
        <dbReference type="ARBA" id="ARBA00029568"/>
    </source>
</evidence>
<feature type="transmembrane region" description="Helical" evidence="7">
    <location>
        <begin position="50"/>
        <end position="73"/>
    </location>
</feature>
<evidence type="ECO:0000313" key="9">
    <source>
        <dbReference type="EMBL" id="MDP9904494.1"/>
    </source>
</evidence>
<proteinExistence type="predicted"/>
<dbReference type="EMBL" id="JAUSTF010000001">
    <property type="protein sequence ID" value="MDQ0178853.1"/>
    <property type="molecule type" value="Genomic_DNA"/>
</dbReference>
<sequence>MTADHGPVSTTDDGEPRFSTWTGKARGWALRRLPPDKLLPEGQPSYVASWIYVFGMGAVAAFVYILASGAVLALNGPTWFHASALGRFINSTHLWSVELFFMFMVIHLWGKFWMAAWRGGRVLTWITGMVAFVVSIVTAFTGYLLQSNFDSQWIAFQAKDALNAVGVGAWFNVADLGQILMWHITLLPLAVAVVVALHVVLVRMHGVVPPLEAAESDAQLRSPAPNPATDSEDKK</sequence>
<evidence type="ECO:0000256" key="2">
    <source>
        <dbReference type="ARBA" id="ARBA00012951"/>
    </source>
</evidence>
<dbReference type="Proteomes" id="UP001230951">
    <property type="component" value="Unassembled WGS sequence"/>
</dbReference>
<feature type="region of interest" description="Disordered" evidence="6">
    <location>
        <begin position="215"/>
        <end position="235"/>
    </location>
</feature>
<dbReference type="PANTHER" id="PTHR19271:SF16">
    <property type="entry name" value="CYTOCHROME B"/>
    <property type="match status" value="1"/>
</dbReference>
<feature type="transmembrane region" description="Helical" evidence="7">
    <location>
        <begin position="122"/>
        <end position="145"/>
    </location>
</feature>
<dbReference type="AlphaFoldDB" id="A0AAW8DGY4"/>
<dbReference type="EMBL" id="JAUSRG010000002">
    <property type="protein sequence ID" value="MDP9904494.1"/>
    <property type="molecule type" value="Genomic_DNA"/>
</dbReference>
<comment type="cofactor">
    <cofactor evidence="1">
        <name>heme</name>
        <dbReference type="ChEBI" id="CHEBI:30413"/>
    </cofactor>
</comment>
<feature type="transmembrane region" description="Helical" evidence="7">
    <location>
        <begin position="180"/>
        <end position="202"/>
    </location>
</feature>
<dbReference type="GO" id="GO:0008121">
    <property type="term" value="F:quinol-cytochrome-c reductase activity"/>
    <property type="evidence" value="ECO:0007669"/>
    <property type="project" value="UniProtKB-EC"/>
</dbReference>
<organism evidence="9 12">
    <name type="scientific">Arthrobacter bambusae</name>
    <dbReference type="NCBI Taxonomy" id="1338426"/>
    <lineage>
        <taxon>Bacteria</taxon>
        <taxon>Bacillati</taxon>
        <taxon>Actinomycetota</taxon>
        <taxon>Actinomycetes</taxon>
        <taxon>Micrococcales</taxon>
        <taxon>Micrococcaceae</taxon>
        <taxon>Arthrobacter</taxon>
    </lineage>
</organism>
<evidence type="ECO:0000256" key="3">
    <source>
        <dbReference type="ARBA" id="ARBA00016116"/>
    </source>
</evidence>
<reference evidence="9 11" key="1">
    <citation type="submission" date="2023-07" db="EMBL/GenBank/DDBJ databases">
        <title>Sorghum-associated microbial communities from plants grown in Nebraska, USA.</title>
        <authorList>
            <person name="Schachtman D."/>
        </authorList>
    </citation>
    <scope>NUCLEOTIDE SEQUENCE</scope>
    <source>
        <strain evidence="9">DS1006</strain>
        <strain evidence="10 11">DS1016</strain>
    </source>
</reference>
<evidence type="ECO:0000256" key="1">
    <source>
        <dbReference type="ARBA" id="ARBA00001971"/>
    </source>
</evidence>
<dbReference type="Pfam" id="PF13631">
    <property type="entry name" value="Cytochrom_B_N_2"/>
    <property type="match status" value="1"/>
</dbReference>
<dbReference type="Gene3D" id="1.20.810.10">
    <property type="entry name" value="Cytochrome Bc1 Complex, Chain C"/>
    <property type="match status" value="1"/>
</dbReference>
<keyword evidence="7" id="KW-0812">Transmembrane</keyword>
<evidence type="ECO:0000256" key="4">
    <source>
        <dbReference type="ARBA" id="ARBA00029351"/>
    </source>
</evidence>
<dbReference type="GO" id="GO:0016020">
    <property type="term" value="C:membrane"/>
    <property type="evidence" value="ECO:0007669"/>
    <property type="project" value="InterPro"/>
</dbReference>
<dbReference type="PROSITE" id="PS51002">
    <property type="entry name" value="CYTB_NTER"/>
    <property type="match status" value="1"/>
</dbReference>